<reference evidence="4 5" key="1">
    <citation type="submission" date="2020-03" db="EMBL/GenBank/DDBJ databases">
        <title>Sequencing the genomes of 1000 actinobacteria strains.</title>
        <authorList>
            <person name="Klenk H.-P."/>
        </authorList>
    </citation>
    <scope>NUCLEOTIDE SEQUENCE [LARGE SCALE GENOMIC DNA]</scope>
    <source>
        <strain evidence="4 5">DSM 45685</strain>
    </source>
</reference>
<dbReference type="SUPFAM" id="SSF55729">
    <property type="entry name" value="Acyl-CoA N-acyltransferases (Nat)"/>
    <property type="match status" value="1"/>
</dbReference>
<dbReference type="AlphaFoldDB" id="A0A7X5UQY2"/>
<dbReference type="PANTHER" id="PTHR43877">
    <property type="entry name" value="AMINOALKYLPHOSPHONATE N-ACETYLTRANSFERASE-RELATED-RELATED"/>
    <property type="match status" value="1"/>
</dbReference>
<evidence type="ECO:0000313" key="4">
    <source>
        <dbReference type="EMBL" id="NIJ12133.1"/>
    </source>
</evidence>
<dbReference type="InterPro" id="IPR016181">
    <property type="entry name" value="Acyl_CoA_acyltransferase"/>
</dbReference>
<name>A0A7X5UQY2_9PSEU</name>
<gene>
    <name evidence="4" type="ORF">FHU38_002477</name>
</gene>
<dbReference type="Proteomes" id="UP000545493">
    <property type="component" value="Unassembled WGS sequence"/>
</dbReference>
<dbReference type="InterPro" id="IPR050832">
    <property type="entry name" value="Bact_Acetyltransf"/>
</dbReference>
<dbReference type="EMBL" id="JAAOYM010000001">
    <property type="protein sequence ID" value="NIJ12133.1"/>
    <property type="molecule type" value="Genomic_DNA"/>
</dbReference>
<dbReference type="InterPro" id="IPR000182">
    <property type="entry name" value="GNAT_dom"/>
</dbReference>
<proteinExistence type="predicted"/>
<protein>
    <submittedName>
        <fullName evidence="4">GNAT superfamily N-acetyltransferase</fullName>
    </submittedName>
</protein>
<evidence type="ECO:0000313" key="5">
    <source>
        <dbReference type="Proteomes" id="UP000545493"/>
    </source>
</evidence>
<organism evidence="4 5">
    <name type="scientific">Saccharomonospora amisosensis</name>
    <dbReference type="NCBI Taxonomy" id="1128677"/>
    <lineage>
        <taxon>Bacteria</taxon>
        <taxon>Bacillati</taxon>
        <taxon>Actinomycetota</taxon>
        <taxon>Actinomycetes</taxon>
        <taxon>Pseudonocardiales</taxon>
        <taxon>Pseudonocardiaceae</taxon>
        <taxon>Saccharomonospora</taxon>
    </lineage>
</organism>
<dbReference type="Gene3D" id="3.40.630.30">
    <property type="match status" value="1"/>
</dbReference>
<comment type="caution">
    <text evidence="4">The sequence shown here is derived from an EMBL/GenBank/DDBJ whole genome shotgun (WGS) entry which is preliminary data.</text>
</comment>
<evidence type="ECO:0000256" key="1">
    <source>
        <dbReference type="ARBA" id="ARBA00022679"/>
    </source>
</evidence>
<evidence type="ECO:0000256" key="2">
    <source>
        <dbReference type="ARBA" id="ARBA00023315"/>
    </source>
</evidence>
<accession>A0A7X5UQY2</accession>
<keyword evidence="5" id="KW-1185">Reference proteome</keyword>
<keyword evidence="2" id="KW-0012">Acyltransferase</keyword>
<dbReference type="Pfam" id="PF00583">
    <property type="entry name" value="Acetyltransf_1"/>
    <property type="match status" value="1"/>
</dbReference>
<feature type="domain" description="N-acetyltransferase" evidence="3">
    <location>
        <begin position="4"/>
        <end position="154"/>
    </location>
</feature>
<evidence type="ECO:0000259" key="3">
    <source>
        <dbReference type="PROSITE" id="PS51186"/>
    </source>
</evidence>
<dbReference type="GO" id="GO:0016747">
    <property type="term" value="F:acyltransferase activity, transferring groups other than amino-acyl groups"/>
    <property type="evidence" value="ECO:0007669"/>
    <property type="project" value="InterPro"/>
</dbReference>
<keyword evidence="1 4" id="KW-0808">Transferase</keyword>
<dbReference type="CDD" id="cd04301">
    <property type="entry name" value="NAT_SF"/>
    <property type="match status" value="1"/>
</dbReference>
<sequence length="154" mass="17248">MADIIVRPAQDDDLPAIADLRWRWVRENGETPAVTREEFAQSLAAWARENRTTHRCVVGVRETTVLGMAWLAVLPRVPTPSVSRRLCGDVQCVYVVPDERDGGLGGRLVDSVLRLAAELRLERVTVHSSPRAIRAYERRGFASSPRLLQVYSAE</sequence>
<dbReference type="PROSITE" id="PS51186">
    <property type="entry name" value="GNAT"/>
    <property type="match status" value="1"/>
</dbReference>
<dbReference type="RefSeq" id="WP_167170443.1">
    <property type="nucleotide sequence ID" value="NZ_JAAOYM010000001.1"/>
</dbReference>